<evidence type="ECO:0000256" key="8">
    <source>
        <dbReference type="ARBA" id="ARBA00022842"/>
    </source>
</evidence>
<keyword evidence="4" id="KW-0548">Nucleotidyltransferase</keyword>
<gene>
    <name evidence="11" type="ORF">HZZ05_11755</name>
</gene>
<keyword evidence="3 11" id="KW-0808">Transferase</keyword>
<name>A0A853ELP9_9ACTO</name>
<keyword evidence="5" id="KW-0479">Metal-binding</keyword>
<feature type="domain" description="Polymerase nucleotidyl transferase" evidence="10">
    <location>
        <begin position="5"/>
        <end position="89"/>
    </location>
</feature>
<comment type="caution">
    <text evidence="11">The sequence shown here is derived from an EMBL/GenBank/DDBJ whole genome shotgun (WGS) entry which is preliminary data.</text>
</comment>
<dbReference type="GO" id="GO:0005524">
    <property type="term" value="F:ATP binding"/>
    <property type="evidence" value="ECO:0007669"/>
    <property type="project" value="UniProtKB-KW"/>
</dbReference>
<keyword evidence="2" id="KW-1277">Toxin-antitoxin system</keyword>
<dbReference type="AlphaFoldDB" id="A0A853ELP9"/>
<evidence type="ECO:0000256" key="4">
    <source>
        <dbReference type="ARBA" id="ARBA00022695"/>
    </source>
</evidence>
<protein>
    <submittedName>
        <fullName evidence="11">Nucleotidyltransferase domain-containing protein</fullName>
    </submittedName>
</protein>
<dbReference type="Proteomes" id="UP000572528">
    <property type="component" value="Unassembled WGS sequence"/>
</dbReference>
<dbReference type="InterPro" id="IPR052038">
    <property type="entry name" value="Type-VII_TA_antitoxin"/>
</dbReference>
<evidence type="ECO:0000256" key="9">
    <source>
        <dbReference type="ARBA" id="ARBA00038276"/>
    </source>
</evidence>
<comment type="similarity">
    <text evidence="9">Belongs to the MntA antitoxin family.</text>
</comment>
<evidence type="ECO:0000313" key="11">
    <source>
        <dbReference type="EMBL" id="NYS70169.1"/>
    </source>
</evidence>
<evidence type="ECO:0000256" key="6">
    <source>
        <dbReference type="ARBA" id="ARBA00022741"/>
    </source>
</evidence>
<evidence type="ECO:0000259" key="10">
    <source>
        <dbReference type="Pfam" id="PF01909"/>
    </source>
</evidence>
<keyword evidence="7" id="KW-0067">ATP-binding</keyword>
<comment type="cofactor">
    <cofactor evidence="1">
        <name>Mg(2+)</name>
        <dbReference type="ChEBI" id="CHEBI:18420"/>
    </cofactor>
</comment>
<dbReference type="PANTHER" id="PTHR33571">
    <property type="entry name" value="SSL8005 PROTEIN"/>
    <property type="match status" value="1"/>
</dbReference>
<dbReference type="Pfam" id="PF01909">
    <property type="entry name" value="NTP_transf_2"/>
    <property type="match status" value="1"/>
</dbReference>
<proteinExistence type="inferred from homology"/>
<dbReference type="InterPro" id="IPR002934">
    <property type="entry name" value="Polymerase_NTP_transf_dom"/>
</dbReference>
<sequence length="96" mass="10592">MPSAQLLARACQEHGVARLRLFGSATTDRFDPDRSDLDFLVDFLPGRSDRLADYLGLRDELAQLTGMPVDLVIADSMRNPYFQASALDGAEELYAA</sequence>
<evidence type="ECO:0000256" key="7">
    <source>
        <dbReference type="ARBA" id="ARBA00022840"/>
    </source>
</evidence>
<dbReference type="GO" id="GO:0046872">
    <property type="term" value="F:metal ion binding"/>
    <property type="evidence" value="ECO:0007669"/>
    <property type="project" value="UniProtKB-KW"/>
</dbReference>
<keyword evidence="6" id="KW-0547">Nucleotide-binding</keyword>
<dbReference type="SUPFAM" id="SSF81301">
    <property type="entry name" value="Nucleotidyltransferase"/>
    <property type="match status" value="1"/>
</dbReference>
<evidence type="ECO:0000313" key="12">
    <source>
        <dbReference type="Proteomes" id="UP000572528"/>
    </source>
</evidence>
<evidence type="ECO:0000256" key="5">
    <source>
        <dbReference type="ARBA" id="ARBA00022723"/>
    </source>
</evidence>
<dbReference type="EMBL" id="JACBXV010000224">
    <property type="protein sequence ID" value="NYS70169.1"/>
    <property type="molecule type" value="Genomic_DNA"/>
</dbReference>
<reference evidence="11 12" key="1">
    <citation type="submission" date="2020-07" db="EMBL/GenBank/DDBJ databases">
        <title>MOT database genomes.</title>
        <authorList>
            <person name="Joseph S."/>
            <person name="Aduse-Opoku J."/>
            <person name="Hashim A."/>
            <person name="Wade W."/>
            <person name="Curtis M."/>
        </authorList>
    </citation>
    <scope>NUCLEOTIDE SEQUENCE [LARGE SCALE GENOMIC DNA]</scope>
    <source>
        <strain evidence="11 12">WMus004</strain>
    </source>
</reference>
<keyword evidence="8" id="KW-0460">Magnesium</keyword>
<dbReference type="PANTHER" id="PTHR33571:SF12">
    <property type="entry name" value="BSL3053 PROTEIN"/>
    <property type="match status" value="1"/>
</dbReference>
<organism evidence="11 12">
    <name type="scientific">Actinomyces bowdenii</name>
    <dbReference type="NCBI Taxonomy" id="131109"/>
    <lineage>
        <taxon>Bacteria</taxon>
        <taxon>Bacillati</taxon>
        <taxon>Actinomycetota</taxon>
        <taxon>Actinomycetes</taxon>
        <taxon>Actinomycetales</taxon>
        <taxon>Actinomycetaceae</taxon>
        <taxon>Actinomyces</taxon>
    </lineage>
</organism>
<dbReference type="InterPro" id="IPR043519">
    <property type="entry name" value="NT_sf"/>
</dbReference>
<evidence type="ECO:0000256" key="1">
    <source>
        <dbReference type="ARBA" id="ARBA00001946"/>
    </source>
</evidence>
<evidence type="ECO:0000256" key="2">
    <source>
        <dbReference type="ARBA" id="ARBA00022649"/>
    </source>
</evidence>
<accession>A0A853ELP9</accession>
<dbReference type="Gene3D" id="3.30.460.10">
    <property type="entry name" value="Beta Polymerase, domain 2"/>
    <property type="match status" value="1"/>
</dbReference>
<evidence type="ECO:0000256" key="3">
    <source>
        <dbReference type="ARBA" id="ARBA00022679"/>
    </source>
</evidence>
<dbReference type="GO" id="GO:0016779">
    <property type="term" value="F:nucleotidyltransferase activity"/>
    <property type="evidence" value="ECO:0007669"/>
    <property type="project" value="UniProtKB-KW"/>
</dbReference>